<accession>A0A2P5HS27</accession>
<evidence type="ECO:0000259" key="1">
    <source>
        <dbReference type="Pfam" id="PF26616"/>
    </source>
</evidence>
<dbReference type="STRING" id="158607.A0A2P5HS27"/>
<dbReference type="Pfam" id="PF26616">
    <property type="entry name" value="CorA-like"/>
    <property type="match status" value="1"/>
</dbReference>
<keyword evidence="3" id="KW-1185">Reference proteome</keyword>
<comment type="caution">
    <text evidence="2">The sequence shown here is derived from an EMBL/GenBank/DDBJ whole genome shotgun (WGS) entry which is preliminary data.</text>
</comment>
<evidence type="ECO:0000313" key="3">
    <source>
        <dbReference type="Proteomes" id="UP000094444"/>
    </source>
</evidence>
<sequence length="380" mass="43453">MLLELLTWHQITPAYVDFMLVFGMQTHAKDLLFGGFRANLRIKPAHAISSIAALGRSGRQYELCYTLKSVSYSQQSDSYSIRQSAFYHRFDVMRGNTLWIVTKGGEDLHHRFKELTGKESARQMFTHRDDCFRSSLSAHLAFCYWSTEDWHGYIRHMETMVSQYTDMALLGHRGEGDSYEIYTGRNIQQLQIWHEKVCDVIAVLDSNVEVISSMAAFYRNLQAKNNFPLKDSSREDVDDFVEELYMIISSSKLQISRAKSLRQRTMERSELTFFSTDIIKYQGDNGSGSGTFSSTAMTRWLQVTIPLTVVTLLAAQVLKTRATVQAITKSKSPANNAEKGVRHEVNWRTRAWLRIRDLPLQSCFADSHAGRNHSSATQVV</sequence>
<dbReference type="InterPro" id="IPR058257">
    <property type="entry name" value="CorA-like_dom"/>
</dbReference>
<name>A0A2P5HS27_DIAHE</name>
<dbReference type="InParanoid" id="A0A2P5HS27"/>
<evidence type="ECO:0000313" key="2">
    <source>
        <dbReference type="EMBL" id="POS73059.1"/>
    </source>
</evidence>
<dbReference type="Proteomes" id="UP000094444">
    <property type="component" value="Unassembled WGS sequence"/>
</dbReference>
<dbReference type="EMBL" id="MAVT02000870">
    <property type="protein sequence ID" value="POS73059.1"/>
    <property type="molecule type" value="Genomic_DNA"/>
</dbReference>
<organism evidence="2 3">
    <name type="scientific">Diaporthe helianthi</name>
    <dbReference type="NCBI Taxonomy" id="158607"/>
    <lineage>
        <taxon>Eukaryota</taxon>
        <taxon>Fungi</taxon>
        <taxon>Dikarya</taxon>
        <taxon>Ascomycota</taxon>
        <taxon>Pezizomycotina</taxon>
        <taxon>Sordariomycetes</taxon>
        <taxon>Sordariomycetidae</taxon>
        <taxon>Diaporthales</taxon>
        <taxon>Diaporthaceae</taxon>
        <taxon>Diaporthe</taxon>
    </lineage>
</organism>
<feature type="domain" description="CorA-like transporter" evidence="1">
    <location>
        <begin position="1"/>
        <end position="168"/>
    </location>
</feature>
<protein>
    <recommendedName>
        <fullName evidence="1">CorA-like transporter domain-containing protein</fullName>
    </recommendedName>
</protein>
<proteinExistence type="predicted"/>
<dbReference type="OrthoDB" id="5396681at2759"/>
<reference evidence="2" key="1">
    <citation type="submission" date="2017-09" db="EMBL/GenBank/DDBJ databases">
        <title>Polyketide synthases of a Diaporthe helianthi virulent isolate.</title>
        <authorList>
            <person name="Baroncelli R."/>
        </authorList>
    </citation>
    <scope>NUCLEOTIDE SEQUENCE [LARGE SCALE GENOMIC DNA]</scope>
    <source>
        <strain evidence="2">7/96</strain>
    </source>
</reference>
<gene>
    <name evidence="2" type="ORF">DHEL01_v208549</name>
</gene>
<dbReference type="AlphaFoldDB" id="A0A2P5HS27"/>